<reference evidence="2" key="2">
    <citation type="submission" date="2007-10" db="EMBL/GenBank/DDBJ databases">
        <authorList>
            <person name="Myers G.S."/>
        </authorList>
    </citation>
    <scope>NUCLEOTIDE SEQUENCE [LARGE SCALE GENOMIC DNA]</scope>
</reference>
<evidence type="ECO:0008006" key="4">
    <source>
        <dbReference type="Google" id="ProtNLM"/>
    </source>
</evidence>
<feature type="compositionally biased region" description="Basic and acidic residues" evidence="1">
    <location>
        <begin position="1211"/>
        <end position="1222"/>
    </location>
</feature>
<evidence type="ECO:0000256" key="1">
    <source>
        <dbReference type="SAM" id="MobiDB-lite"/>
    </source>
</evidence>
<organism evidence="2 3">
    <name type="scientific">Rickettsiella grylli</name>
    <dbReference type="NCBI Taxonomy" id="59196"/>
    <lineage>
        <taxon>Bacteria</taxon>
        <taxon>Pseudomonadati</taxon>
        <taxon>Pseudomonadota</taxon>
        <taxon>Gammaproteobacteria</taxon>
        <taxon>Legionellales</taxon>
        <taxon>Coxiellaceae</taxon>
        <taxon>Rickettsiella</taxon>
    </lineage>
</organism>
<evidence type="ECO:0000313" key="3">
    <source>
        <dbReference type="Proteomes" id="UP000054075"/>
    </source>
</evidence>
<comment type="caution">
    <text evidence="2">The sequence shown here is derived from an EMBL/GenBank/DDBJ whole genome shotgun (WGS) entry which is preliminary data.</text>
</comment>
<dbReference type="AlphaFoldDB" id="A8PMT9"/>
<dbReference type="STRING" id="59196.RICGR_0827"/>
<feature type="region of interest" description="Disordered" evidence="1">
    <location>
        <begin position="1211"/>
        <end position="1234"/>
    </location>
</feature>
<dbReference type="RefSeq" id="WP_006035159.1">
    <property type="nucleotide sequence ID" value="NZ_AAQJ02000001.1"/>
</dbReference>
<keyword evidence="3" id="KW-1185">Reference proteome</keyword>
<evidence type="ECO:0000313" key="2">
    <source>
        <dbReference type="EMBL" id="EDP46174.1"/>
    </source>
</evidence>
<reference evidence="2" key="1">
    <citation type="submission" date="2006-04" db="EMBL/GenBank/DDBJ databases">
        <authorList>
            <person name="Seshadri R."/>
            <person name="Federici B.A."/>
        </authorList>
    </citation>
    <scope>NUCLEOTIDE SEQUENCE [LARGE SCALE GENOMIC DNA]</scope>
</reference>
<proteinExistence type="predicted"/>
<gene>
    <name evidence="2" type="ORF">RICGR_0827</name>
</gene>
<dbReference type="OrthoDB" id="5659972at2"/>
<dbReference type="Proteomes" id="UP000054075">
    <property type="component" value="Unassembled WGS sequence"/>
</dbReference>
<sequence length="1234" mass="144173">MLKIFFKKNTTEYPINPAINKKLALSYTPLPKIDITQLPPLQENWLDDFQVIIAEYNDELSNHTLELHAGKCAYYNAKKVLSEQLQLIYHRLLGNLDSELGKLSMDVRESILSQLTEDIKLCTEGFHNRVNIIVNSFYRPRNLTELLYVVRKEIVDNVASTLANEIHAWNYFSVVAANDGLGIKANFSGDQYTNSFPEDPIRCALQTSFCKKFTPFNLPNLLIHEFIKLIPELEPEKKSENGLSLQLVTKIEDLIQNFLPNYINKVDDDPNNWINYFILDYDKDDPLIFSFVNINFEKLYQSFFNALLDQKFIETPIINTLTESAYYNFVLKKNPLHDTEQLISELISERRLTILLEQLVELNEKFPTHYSQLSQSNLFMTHASTLIDYLNDQLATNMGYSAEIILAYQLVFDLNLPLTDCHVKKIADTLLLENQRGSNLLMIGSRYNPLLVLAILNFITRYKTIISEHNASIIKYIFLMKNNYNQNALMIAATYHAEAVDLLLNFLGKNIHELDAEVLQEFFLERQNDNYNVLMLAAIKQAKAFKMIINFLTTYIRHFATETLYKLVTQQQKNSYTAVTLITHFFPDYTKTILSFIAQHIKIDRKTIHKLFFTGNSNETCAALMLAVQNQVEATQSILKFISANIDHFGPYLLNKMFLEKNEDGNSIIMLASIYSPRALSAILHFIDTHTHHFFLEKIPEFFLLCNLNNFNCLMLAADRQCESLKILFDYINEKIEFFSEHLKTLFLTKTEKGYHTLTLARFYPELFLPLIKFYINQKLSTLEQLFFEHYNFDMTLLILLAKDDTPTLKPTLNFLEEHTDLLPAEKWPQLIAHNNDHDYNSFMLAVRNHPKNVAIILNFIQLHPKIFSPLFIKQLLLTKNNLIHSTLMIAAKYQPESVTLLLEYSQMQANLSEFIKEFLLTYDRFNTNALLIAAIHQIEAVQPLLAFFSDYIHYFKNEEIYDFVFKKVYDEKYYISAFLTNNYKARKTILSVTSQLKRQIGSDALLNFIDHHIDKIGITIFLEILTEKNEQDNYSFQIAYSRYPLILKNVLKFITSLEDPNVFKPVHHLLVDFVFNQLTRWPHSAQDEALFSKIAKDCSTFLLNDFNLDHFYSRFDNLKILTKIFLHSLMDNLELKKANELNQYYFFRLFSSTEYELKAVIELSNFFNREEDKNEYLQQFNKKYYRLLRSKLTLNALFMACQKLAHLDSEKTCDNDPHSSQEGEMGLPRLSQY</sequence>
<protein>
    <recommendedName>
        <fullName evidence="4">Ankyrin repeat protein</fullName>
    </recommendedName>
</protein>
<accession>A8PMT9</accession>
<name>A8PMT9_9COXI</name>
<dbReference type="EMBL" id="AAQJ02000001">
    <property type="protein sequence ID" value="EDP46174.1"/>
    <property type="molecule type" value="Genomic_DNA"/>
</dbReference>